<evidence type="ECO:0000313" key="2">
    <source>
        <dbReference type="Proteomes" id="UP000019132"/>
    </source>
</evidence>
<reference evidence="2" key="2">
    <citation type="submission" date="2010-04" db="EMBL/GenBank/DDBJ databases">
        <authorList>
            <person name="Buell R."/>
            <person name="Hamilton J."/>
            <person name="Hostetler J."/>
        </authorList>
    </citation>
    <scope>NUCLEOTIDE SEQUENCE [LARGE SCALE GENOMIC DNA]</scope>
    <source>
        <strain evidence="2">DAOM:BR144</strain>
    </source>
</reference>
<dbReference type="HOGENOM" id="CLU_3036586_0_0_1"/>
<evidence type="ECO:0000313" key="1">
    <source>
        <dbReference type="EnsemblProtists" id="PYU1_T002297"/>
    </source>
</evidence>
<dbReference type="VEuPathDB" id="FungiDB:PYU1_G002294"/>
<dbReference type="Proteomes" id="UP000019132">
    <property type="component" value="Unassembled WGS sequence"/>
</dbReference>
<proteinExistence type="predicted"/>
<reference evidence="1" key="3">
    <citation type="submission" date="2014-11" db="UniProtKB">
        <authorList>
            <consortium name="EnsemblProtists"/>
        </authorList>
    </citation>
    <scope>IDENTIFICATION</scope>
    <source>
        <strain evidence="1">DAOM BR144</strain>
    </source>
</reference>
<dbReference type="EnsemblProtists" id="PYU1_T002297">
    <property type="protein sequence ID" value="PYU1_T002297"/>
    <property type="gene ID" value="PYU1_G002294"/>
</dbReference>
<keyword evidence="2" id="KW-1185">Reference proteome</keyword>
<sequence length="55" mass="6453">MKAARRESDTYNLLPRYLPGFLEKTFTNENWSKIIDNYDDYVAAPTVTHWATNTL</sequence>
<accession>K3WBF6</accession>
<organism evidence="1 2">
    <name type="scientific">Globisporangium ultimum (strain ATCC 200006 / CBS 805.95 / DAOM BR144)</name>
    <name type="common">Pythium ultimum</name>
    <dbReference type="NCBI Taxonomy" id="431595"/>
    <lineage>
        <taxon>Eukaryota</taxon>
        <taxon>Sar</taxon>
        <taxon>Stramenopiles</taxon>
        <taxon>Oomycota</taxon>
        <taxon>Peronosporomycetes</taxon>
        <taxon>Pythiales</taxon>
        <taxon>Pythiaceae</taxon>
        <taxon>Globisporangium</taxon>
    </lineage>
</organism>
<protein>
    <submittedName>
        <fullName evidence="1">Uncharacterized protein</fullName>
    </submittedName>
</protein>
<name>K3WBF6_GLOUD</name>
<dbReference type="AlphaFoldDB" id="K3WBF6"/>
<dbReference type="InParanoid" id="K3WBF6"/>
<reference evidence="2" key="1">
    <citation type="journal article" date="2010" name="Genome Biol.">
        <title>Genome sequence of the necrotrophic plant pathogen Pythium ultimum reveals original pathogenicity mechanisms and effector repertoire.</title>
        <authorList>
            <person name="Levesque C.A."/>
            <person name="Brouwer H."/>
            <person name="Cano L."/>
            <person name="Hamilton J.P."/>
            <person name="Holt C."/>
            <person name="Huitema E."/>
            <person name="Raffaele S."/>
            <person name="Robideau G.P."/>
            <person name="Thines M."/>
            <person name="Win J."/>
            <person name="Zerillo M.M."/>
            <person name="Beakes G.W."/>
            <person name="Boore J.L."/>
            <person name="Busam D."/>
            <person name="Dumas B."/>
            <person name="Ferriera S."/>
            <person name="Fuerstenberg S.I."/>
            <person name="Gachon C.M."/>
            <person name="Gaulin E."/>
            <person name="Govers F."/>
            <person name="Grenville-Briggs L."/>
            <person name="Horner N."/>
            <person name="Hostetler J."/>
            <person name="Jiang R.H."/>
            <person name="Johnson J."/>
            <person name="Krajaejun T."/>
            <person name="Lin H."/>
            <person name="Meijer H.J."/>
            <person name="Moore B."/>
            <person name="Morris P."/>
            <person name="Phuntmart V."/>
            <person name="Puiu D."/>
            <person name="Shetty J."/>
            <person name="Stajich J.E."/>
            <person name="Tripathy S."/>
            <person name="Wawra S."/>
            <person name="van West P."/>
            <person name="Whitty B.R."/>
            <person name="Coutinho P.M."/>
            <person name="Henrissat B."/>
            <person name="Martin F."/>
            <person name="Thomas P.D."/>
            <person name="Tyler B.M."/>
            <person name="De Vries R.P."/>
            <person name="Kamoun S."/>
            <person name="Yandell M."/>
            <person name="Tisserat N."/>
            <person name="Buell C.R."/>
        </authorList>
    </citation>
    <scope>NUCLEOTIDE SEQUENCE</scope>
    <source>
        <strain evidence="2">DAOM:BR144</strain>
    </source>
</reference>